<sequence length="153" mass="14772">MNILQILHLKKKAKDIKAKDTAKSSSKESTPDVTKDASSPPPPTPSATTSSTKDGPAADKPPKSETEGSKIVTQETVAANAMVATSLAPAATSAPHSHDNNTATAGHSEAAIDGGDGGVYSGSGGFHGDAGGVSGDAGDAGAGAAGDAGCGAF</sequence>
<feature type="compositionally biased region" description="Basic and acidic residues" evidence="1">
    <location>
        <begin position="15"/>
        <end position="35"/>
    </location>
</feature>
<evidence type="ECO:0000256" key="1">
    <source>
        <dbReference type="SAM" id="MobiDB-lite"/>
    </source>
</evidence>
<keyword evidence="3" id="KW-1185">Reference proteome</keyword>
<accession>S8BXZ3</accession>
<proteinExistence type="predicted"/>
<organism evidence="2 3">
    <name type="scientific">Dactylellina haptotyla (strain CBS 200.50)</name>
    <name type="common">Nematode-trapping fungus</name>
    <name type="synonym">Monacrosporium haptotylum</name>
    <dbReference type="NCBI Taxonomy" id="1284197"/>
    <lineage>
        <taxon>Eukaryota</taxon>
        <taxon>Fungi</taxon>
        <taxon>Dikarya</taxon>
        <taxon>Ascomycota</taxon>
        <taxon>Pezizomycotina</taxon>
        <taxon>Orbiliomycetes</taxon>
        <taxon>Orbiliales</taxon>
        <taxon>Orbiliaceae</taxon>
        <taxon>Dactylellina</taxon>
    </lineage>
</organism>
<feature type="compositionally biased region" description="Low complexity" evidence="1">
    <location>
        <begin position="84"/>
        <end position="95"/>
    </location>
</feature>
<protein>
    <submittedName>
        <fullName evidence="2">Uncharacterized protein</fullName>
    </submittedName>
</protein>
<name>S8BXZ3_DACHA</name>
<evidence type="ECO:0000313" key="3">
    <source>
        <dbReference type="Proteomes" id="UP000015100"/>
    </source>
</evidence>
<feature type="region of interest" description="Disordered" evidence="1">
    <location>
        <begin position="1"/>
        <end position="153"/>
    </location>
</feature>
<dbReference type="EMBL" id="AQGS01000051">
    <property type="protein sequence ID" value="EPS44333.1"/>
    <property type="molecule type" value="Genomic_DNA"/>
</dbReference>
<comment type="caution">
    <text evidence="2">The sequence shown here is derived from an EMBL/GenBank/DDBJ whole genome shotgun (WGS) entry which is preliminary data.</text>
</comment>
<dbReference type="HOGENOM" id="CLU_1713174_0_0_1"/>
<dbReference type="AlphaFoldDB" id="S8BXZ3"/>
<evidence type="ECO:0000313" key="2">
    <source>
        <dbReference type="EMBL" id="EPS44333.1"/>
    </source>
</evidence>
<feature type="compositionally biased region" description="Basic and acidic residues" evidence="1">
    <location>
        <begin position="56"/>
        <end position="68"/>
    </location>
</feature>
<reference evidence="2 3" key="1">
    <citation type="journal article" date="2013" name="PLoS Genet.">
        <title>Genomic mechanisms accounting for the adaptation to parasitism in nematode-trapping fungi.</title>
        <authorList>
            <person name="Meerupati T."/>
            <person name="Andersson K.M."/>
            <person name="Friman E."/>
            <person name="Kumar D."/>
            <person name="Tunlid A."/>
            <person name="Ahren D."/>
        </authorList>
    </citation>
    <scope>NUCLEOTIDE SEQUENCE [LARGE SCALE GENOMIC DNA]</scope>
    <source>
        <strain evidence="2 3">CBS 200.50</strain>
    </source>
</reference>
<dbReference type="Proteomes" id="UP000015100">
    <property type="component" value="Unassembled WGS sequence"/>
</dbReference>
<reference evidence="3" key="2">
    <citation type="submission" date="2013-04" db="EMBL/GenBank/DDBJ databases">
        <title>Genomic mechanisms accounting for the adaptation to parasitism in nematode-trapping fungi.</title>
        <authorList>
            <person name="Ahren D.G."/>
        </authorList>
    </citation>
    <scope>NUCLEOTIDE SEQUENCE [LARGE SCALE GENOMIC DNA]</scope>
    <source>
        <strain evidence="3">CBS 200.50</strain>
    </source>
</reference>
<feature type="compositionally biased region" description="Gly residues" evidence="1">
    <location>
        <begin position="114"/>
        <end position="153"/>
    </location>
</feature>
<gene>
    <name evidence="2" type="ORF">H072_1668</name>
</gene>